<accession>A0A6J4IVX1</accession>
<feature type="non-terminal residue" evidence="2">
    <location>
        <position position="237"/>
    </location>
</feature>
<reference evidence="2" key="1">
    <citation type="submission" date="2020-02" db="EMBL/GenBank/DDBJ databases">
        <authorList>
            <person name="Meier V. D."/>
        </authorList>
    </citation>
    <scope>NUCLEOTIDE SEQUENCE</scope>
    <source>
        <strain evidence="2">AVDCRST_MAG50</strain>
    </source>
</reference>
<dbReference type="EMBL" id="CADCTF010000130">
    <property type="protein sequence ID" value="CAA9261802.1"/>
    <property type="molecule type" value="Genomic_DNA"/>
</dbReference>
<feature type="compositionally biased region" description="Low complexity" evidence="1">
    <location>
        <begin position="145"/>
        <end position="176"/>
    </location>
</feature>
<evidence type="ECO:0000313" key="2">
    <source>
        <dbReference type="EMBL" id="CAA9261802.1"/>
    </source>
</evidence>
<protein>
    <submittedName>
        <fullName evidence="2">Phosphate regulon transcriptional regulatory protein PhoB (SphR)</fullName>
    </submittedName>
</protein>
<feature type="region of interest" description="Disordered" evidence="1">
    <location>
        <begin position="1"/>
        <end position="237"/>
    </location>
</feature>
<organism evidence="2">
    <name type="scientific">uncultured Acidimicrobiales bacterium</name>
    <dbReference type="NCBI Taxonomy" id="310071"/>
    <lineage>
        <taxon>Bacteria</taxon>
        <taxon>Bacillati</taxon>
        <taxon>Actinomycetota</taxon>
        <taxon>Acidimicrobiia</taxon>
        <taxon>Acidimicrobiales</taxon>
        <taxon>environmental samples</taxon>
    </lineage>
</organism>
<feature type="compositionally biased region" description="Basic residues" evidence="1">
    <location>
        <begin position="40"/>
        <end position="49"/>
    </location>
</feature>
<feature type="compositionally biased region" description="Basic residues" evidence="1">
    <location>
        <begin position="130"/>
        <end position="144"/>
    </location>
</feature>
<dbReference type="AlphaFoldDB" id="A0A6J4IVX1"/>
<evidence type="ECO:0000256" key="1">
    <source>
        <dbReference type="SAM" id="MobiDB-lite"/>
    </source>
</evidence>
<feature type="compositionally biased region" description="Low complexity" evidence="1">
    <location>
        <begin position="108"/>
        <end position="129"/>
    </location>
</feature>
<gene>
    <name evidence="2" type="ORF">AVDCRST_MAG50-2801</name>
</gene>
<feature type="compositionally biased region" description="Basic residues" evidence="1">
    <location>
        <begin position="91"/>
        <end position="103"/>
    </location>
</feature>
<feature type="compositionally biased region" description="Basic and acidic residues" evidence="1">
    <location>
        <begin position="1"/>
        <end position="10"/>
    </location>
</feature>
<feature type="compositionally biased region" description="Basic and acidic residues" evidence="1">
    <location>
        <begin position="195"/>
        <end position="205"/>
    </location>
</feature>
<proteinExistence type="predicted"/>
<feature type="non-terminal residue" evidence="2">
    <location>
        <position position="1"/>
    </location>
</feature>
<name>A0A6J4IVX1_9ACTN</name>
<sequence length="237" mass="25228">DLRGAPDGARRGGRGVVRGCPARGPEAGGLPRQGGQGRCRSARAVRGRAARPGAAGRDAPEDLRHRRLPGDPPHVSCAHHHGDGQGLGDRHGRRPRGRRRRLRGQALPPTGARGPHAGRAAPRAPQCRGHPVRRRGARGRRRAARPGPARGLRSGRADQPAAQGVRAARAAPLQRRPGAHPGDAHRPRLGAPLRRGHEDARRPREAAAVQGRGDARQPGPHRHHPRPGLQVRGRSAL</sequence>